<dbReference type="STRING" id="2018661.A0A2A2LIR5"/>
<proteinExistence type="predicted"/>
<gene>
    <name evidence="4" type="ORF">WR25_24428</name>
</gene>
<dbReference type="PROSITE" id="PS51257">
    <property type="entry name" value="PROKAR_LIPOPROTEIN"/>
    <property type="match status" value="1"/>
</dbReference>
<evidence type="ECO:0000313" key="5">
    <source>
        <dbReference type="Proteomes" id="UP000218231"/>
    </source>
</evidence>
<dbReference type="EMBL" id="LIAE01006700">
    <property type="protein sequence ID" value="PAV86101.1"/>
    <property type="molecule type" value="Genomic_DNA"/>
</dbReference>
<dbReference type="OrthoDB" id="5873923at2759"/>
<accession>A0A2A2LIR5</accession>
<feature type="signal peptide" evidence="2">
    <location>
        <begin position="1"/>
        <end position="18"/>
    </location>
</feature>
<dbReference type="Pfam" id="PF04155">
    <property type="entry name" value="Ground-like"/>
    <property type="match status" value="1"/>
</dbReference>
<reference evidence="4 5" key="1">
    <citation type="journal article" date="2017" name="Curr. Biol.">
        <title>Genome architecture and evolution of a unichromosomal asexual nematode.</title>
        <authorList>
            <person name="Fradin H."/>
            <person name="Zegar C."/>
            <person name="Gutwein M."/>
            <person name="Lucas J."/>
            <person name="Kovtun M."/>
            <person name="Corcoran D."/>
            <person name="Baugh L.R."/>
            <person name="Kiontke K."/>
            <person name="Gunsalus K."/>
            <person name="Fitch D.H."/>
            <person name="Piano F."/>
        </authorList>
    </citation>
    <scope>NUCLEOTIDE SEQUENCE [LARGE SCALE GENOMIC DNA]</scope>
    <source>
        <strain evidence="4">PF1309</strain>
    </source>
</reference>
<name>A0A2A2LIR5_9BILA</name>
<organism evidence="4 5">
    <name type="scientific">Diploscapter pachys</name>
    <dbReference type="NCBI Taxonomy" id="2018661"/>
    <lineage>
        <taxon>Eukaryota</taxon>
        <taxon>Metazoa</taxon>
        <taxon>Ecdysozoa</taxon>
        <taxon>Nematoda</taxon>
        <taxon>Chromadorea</taxon>
        <taxon>Rhabditida</taxon>
        <taxon>Rhabditina</taxon>
        <taxon>Rhabditomorpha</taxon>
        <taxon>Rhabditoidea</taxon>
        <taxon>Rhabditidae</taxon>
        <taxon>Diploscapter</taxon>
    </lineage>
</organism>
<comment type="caution">
    <text evidence="4">The sequence shown here is derived from an EMBL/GenBank/DDBJ whole genome shotgun (WGS) entry which is preliminary data.</text>
</comment>
<evidence type="ECO:0000256" key="1">
    <source>
        <dbReference type="SAM" id="MobiDB-lite"/>
    </source>
</evidence>
<feature type="region of interest" description="Disordered" evidence="1">
    <location>
        <begin position="86"/>
        <end position="107"/>
    </location>
</feature>
<protein>
    <recommendedName>
        <fullName evidence="3">Ground-like domain-containing protein</fullName>
    </recommendedName>
</protein>
<feature type="compositionally biased region" description="Low complexity" evidence="1">
    <location>
        <begin position="122"/>
        <end position="134"/>
    </location>
</feature>
<feature type="compositionally biased region" description="Low complexity" evidence="1">
    <location>
        <begin position="159"/>
        <end position="170"/>
    </location>
</feature>
<evidence type="ECO:0000313" key="4">
    <source>
        <dbReference type="EMBL" id="PAV86101.1"/>
    </source>
</evidence>
<feature type="chain" id="PRO_5013149768" description="Ground-like domain-containing protein" evidence="2">
    <location>
        <begin position="19"/>
        <end position="340"/>
    </location>
</feature>
<evidence type="ECO:0000259" key="3">
    <source>
        <dbReference type="Pfam" id="PF04155"/>
    </source>
</evidence>
<evidence type="ECO:0000256" key="2">
    <source>
        <dbReference type="SAM" id="SignalP"/>
    </source>
</evidence>
<dbReference type="Proteomes" id="UP000218231">
    <property type="component" value="Unassembled WGS sequence"/>
</dbReference>
<dbReference type="InterPro" id="IPR007284">
    <property type="entry name" value="Ground-like_dom"/>
</dbReference>
<sequence length="340" mass="36600">MMIRVVSLLLALCSPAHMIFFPTMGGGSSCCCGCSQPQPSYCGCAQPMCAPAPACPEFIPGGSYAQPPSYMTAPAPSYASSYQPPSSYSSPMIPPPPPPSYAGSAPSSSSYGVSGPAPYSSGSQVQVSAASYSPQAPPPSNVQYNQNPPGTSYQADEVLQSSSSLSNSDKLISEPESTRVFRANQLCDNQPVKYIFLKKKKGDAHPDNMSLEEMEQIQVDTQLPIQESTASPLSFNDQFDLAKTVAHFDDPHRGLETEVQKDLSKCNSNELMNLIIKHAVKDDAVATKKAIHEAAQLEMPDYNIDVICSTTGFTYLVSTTEHCEAQHGNVICFIYKRNLE</sequence>
<feature type="compositionally biased region" description="Polar residues" evidence="1">
    <location>
        <begin position="141"/>
        <end position="154"/>
    </location>
</feature>
<feature type="region of interest" description="Disordered" evidence="1">
    <location>
        <begin position="122"/>
        <end position="172"/>
    </location>
</feature>
<keyword evidence="2" id="KW-0732">Signal</keyword>
<keyword evidence="5" id="KW-1185">Reference proteome</keyword>
<dbReference type="AlphaFoldDB" id="A0A2A2LIR5"/>
<feature type="domain" description="Ground-like" evidence="3">
    <location>
        <begin position="265"/>
        <end position="335"/>
    </location>
</feature>